<evidence type="ECO:0000256" key="2">
    <source>
        <dbReference type="ARBA" id="ARBA00022553"/>
    </source>
</evidence>
<evidence type="ECO:0000256" key="6">
    <source>
        <dbReference type="ARBA" id="ARBA00022840"/>
    </source>
</evidence>
<dbReference type="EMBL" id="CAJJDN010000064">
    <property type="protein sequence ID" value="CAD8095504.1"/>
    <property type="molecule type" value="Genomic_DNA"/>
</dbReference>
<gene>
    <name evidence="10" type="ORF">PSON_ATCC_30995.1.T0640223</name>
</gene>
<evidence type="ECO:0000313" key="10">
    <source>
        <dbReference type="EMBL" id="CAD8095504.1"/>
    </source>
</evidence>
<evidence type="ECO:0000256" key="1">
    <source>
        <dbReference type="ARBA" id="ARBA00022527"/>
    </source>
</evidence>
<keyword evidence="2" id="KW-0597">Phosphoprotein</keyword>
<comment type="caution">
    <text evidence="10">The sequence shown here is derived from an EMBL/GenBank/DDBJ whole genome shotgun (WGS) entry which is preliminary data.</text>
</comment>
<evidence type="ECO:0000256" key="5">
    <source>
        <dbReference type="ARBA" id="ARBA00022777"/>
    </source>
</evidence>
<dbReference type="CDD" id="cd05123">
    <property type="entry name" value="STKc_AGC"/>
    <property type="match status" value="1"/>
</dbReference>
<evidence type="ECO:0000256" key="7">
    <source>
        <dbReference type="PROSITE-ProRule" id="PRU10141"/>
    </source>
</evidence>
<dbReference type="PROSITE" id="PS00108">
    <property type="entry name" value="PROTEIN_KINASE_ST"/>
    <property type="match status" value="1"/>
</dbReference>
<proteinExistence type="predicted"/>
<name>A0A8S1P2B8_9CILI</name>
<keyword evidence="4 7" id="KW-0547">Nucleotide-binding</keyword>
<dbReference type="InterPro" id="IPR000719">
    <property type="entry name" value="Prot_kinase_dom"/>
</dbReference>
<reference evidence="10" key="1">
    <citation type="submission" date="2021-01" db="EMBL/GenBank/DDBJ databases">
        <authorList>
            <consortium name="Genoscope - CEA"/>
            <person name="William W."/>
        </authorList>
    </citation>
    <scope>NUCLEOTIDE SEQUENCE</scope>
</reference>
<keyword evidence="11" id="KW-1185">Reference proteome</keyword>
<evidence type="ECO:0000256" key="8">
    <source>
        <dbReference type="SAM" id="MobiDB-lite"/>
    </source>
</evidence>
<dbReference type="PROSITE" id="PS50011">
    <property type="entry name" value="PROTEIN_KINASE_DOM"/>
    <property type="match status" value="1"/>
</dbReference>
<feature type="compositionally biased region" description="Polar residues" evidence="8">
    <location>
        <begin position="626"/>
        <end position="647"/>
    </location>
</feature>
<dbReference type="Proteomes" id="UP000692954">
    <property type="component" value="Unassembled WGS sequence"/>
</dbReference>
<dbReference type="PANTHER" id="PTHR24351">
    <property type="entry name" value="RIBOSOMAL PROTEIN S6 KINASE"/>
    <property type="match status" value="1"/>
</dbReference>
<evidence type="ECO:0000256" key="3">
    <source>
        <dbReference type="ARBA" id="ARBA00022679"/>
    </source>
</evidence>
<feature type="domain" description="Protein kinase" evidence="9">
    <location>
        <begin position="255"/>
        <end position="513"/>
    </location>
</feature>
<evidence type="ECO:0000313" key="11">
    <source>
        <dbReference type="Proteomes" id="UP000692954"/>
    </source>
</evidence>
<keyword evidence="5" id="KW-0418">Kinase</keyword>
<keyword evidence="3" id="KW-0808">Transferase</keyword>
<dbReference type="PROSITE" id="PS00107">
    <property type="entry name" value="PROTEIN_KINASE_ATP"/>
    <property type="match status" value="1"/>
</dbReference>
<dbReference type="InterPro" id="IPR008271">
    <property type="entry name" value="Ser/Thr_kinase_AS"/>
</dbReference>
<feature type="region of interest" description="Disordered" evidence="8">
    <location>
        <begin position="23"/>
        <end position="43"/>
    </location>
</feature>
<dbReference type="Pfam" id="PF00069">
    <property type="entry name" value="Pkinase"/>
    <property type="match status" value="1"/>
</dbReference>
<dbReference type="GO" id="GO:0005524">
    <property type="term" value="F:ATP binding"/>
    <property type="evidence" value="ECO:0007669"/>
    <property type="project" value="UniProtKB-UniRule"/>
</dbReference>
<feature type="region of interest" description="Disordered" evidence="8">
    <location>
        <begin position="626"/>
        <end position="649"/>
    </location>
</feature>
<dbReference type="SMART" id="SM00220">
    <property type="entry name" value="S_TKc"/>
    <property type="match status" value="1"/>
</dbReference>
<accession>A0A8S1P2B8</accession>
<organism evidence="10 11">
    <name type="scientific">Paramecium sonneborni</name>
    <dbReference type="NCBI Taxonomy" id="65129"/>
    <lineage>
        <taxon>Eukaryota</taxon>
        <taxon>Sar</taxon>
        <taxon>Alveolata</taxon>
        <taxon>Ciliophora</taxon>
        <taxon>Intramacronucleata</taxon>
        <taxon>Oligohymenophorea</taxon>
        <taxon>Peniculida</taxon>
        <taxon>Parameciidae</taxon>
        <taxon>Paramecium</taxon>
    </lineage>
</organism>
<evidence type="ECO:0000256" key="4">
    <source>
        <dbReference type="ARBA" id="ARBA00022741"/>
    </source>
</evidence>
<dbReference type="GO" id="GO:0004674">
    <property type="term" value="F:protein serine/threonine kinase activity"/>
    <property type="evidence" value="ECO:0007669"/>
    <property type="project" value="UniProtKB-KW"/>
</dbReference>
<sequence>MSNQGMLRIGTQDQFLRKNQLNQFHPTPSHRKTSQTKPQSIDQIPDNALEKFYLYKQKKNDVRMKEQLNKQNQRTSQNSIGQQNQFFINANFVKHQSSQQKRSVQSVTIEAIESVQRTIKTDMGNATSFLHKAKSLDQDDQIQQVKHHNVVVRFGNQDYYFYFEAHNNMKSIWFQILQRLHNNTYANPQECFANLKDKPSINQIVSFISQQHSIPIDYYIAQPELQFNVFMNSGLKLEALFLQIQSEQKVCLKDFIFLKNIGVGGFSLVYLVRKKDTGKFYALKLIDKEFIIAKKKQQIVLNERNIMTLLNSPFLLHLSYAFESRQFIVFVLEFCQGGELFFQLKQIKRMNEEQARFYIAEISLGLNEIHSLNILYRDIKPENILMDIQGHVRIADFGLSKPEISREEKAYSFCGSPEYMAPEMLLKQGHTQTVDFYCLGALLYELLTGLPPYYSTDTNQIYQDILYSKLTFPNDLNLSKDVKNLLMSLLNKNPNQRLGSSGGIQEILQHPFFSQIDLKQLMLKKVKPPFRPDPLRMNLDEKESQKGEQDFRKMIASNKGANLPVIFGSSFYYESPQEAQIKSVYKEWISQTNLQSNTSCVGSYHSQGKQTKPQDIVPLIQSVKNNPRSRQITNQKQQSQKAIGQKSSLEKINQERKFFSKI</sequence>
<dbReference type="AlphaFoldDB" id="A0A8S1P2B8"/>
<keyword evidence="6 7" id="KW-0067">ATP-binding</keyword>
<evidence type="ECO:0000259" key="9">
    <source>
        <dbReference type="PROSITE" id="PS50011"/>
    </source>
</evidence>
<keyword evidence="1" id="KW-0723">Serine/threonine-protein kinase</keyword>
<protein>
    <recommendedName>
        <fullName evidence="9">Protein kinase domain-containing protein</fullName>
    </recommendedName>
</protein>
<feature type="binding site" evidence="7">
    <location>
        <position position="294"/>
    </location>
    <ligand>
        <name>ATP</name>
        <dbReference type="ChEBI" id="CHEBI:30616"/>
    </ligand>
</feature>
<dbReference type="InterPro" id="IPR017441">
    <property type="entry name" value="Protein_kinase_ATP_BS"/>
</dbReference>
<dbReference type="FunFam" id="1.10.510.10:FF:000008">
    <property type="entry name" value="Non-specific serine/threonine protein kinase"/>
    <property type="match status" value="1"/>
</dbReference>
<dbReference type="InterPro" id="IPR045270">
    <property type="entry name" value="STKc_AGC"/>
</dbReference>